<dbReference type="Pfam" id="PF13359">
    <property type="entry name" value="DDE_Tnp_4"/>
    <property type="match status" value="1"/>
</dbReference>
<dbReference type="InterPro" id="IPR027806">
    <property type="entry name" value="HARBI1_dom"/>
</dbReference>
<organism evidence="4 5">
    <name type="scientific">Pythium insidiosum</name>
    <name type="common">Pythiosis disease agent</name>
    <dbReference type="NCBI Taxonomy" id="114742"/>
    <lineage>
        <taxon>Eukaryota</taxon>
        <taxon>Sar</taxon>
        <taxon>Stramenopiles</taxon>
        <taxon>Oomycota</taxon>
        <taxon>Peronosporomycetes</taxon>
        <taxon>Pythiales</taxon>
        <taxon>Pythiaceae</taxon>
        <taxon>Pythium</taxon>
    </lineage>
</organism>
<evidence type="ECO:0000313" key="5">
    <source>
        <dbReference type="Proteomes" id="UP001209570"/>
    </source>
</evidence>
<dbReference type="GO" id="GO:0046872">
    <property type="term" value="F:metal ion binding"/>
    <property type="evidence" value="ECO:0007669"/>
    <property type="project" value="UniProtKB-KW"/>
</dbReference>
<comment type="cofactor">
    <cofactor evidence="1">
        <name>a divalent metal cation</name>
        <dbReference type="ChEBI" id="CHEBI:60240"/>
    </cofactor>
</comment>
<keyword evidence="5" id="KW-1185">Reference proteome</keyword>
<evidence type="ECO:0000259" key="3">
    <source>
        <dbReference type="Pfam" id="PF13359"/>
    </source>
</evidence>
<name>A0AAD5Q5C4_PYTIN</name>
<evidence type="ECO:0000256" key="1">
    <source>
        <dbReference type="ARBA" id="ARBA00001968"/>
    </source>
</evidence>
<dbReference type="Proteomes" id="UP001209570">
    <property type="component" value="Unassembled WGS sequence"/>
</dbReference>
<evidence type="ECO:0000313" key="4">
    <source>
        <dbReference type="EMBL" id="KAJ0391089.1"/>
    </source>
</evidence>
<feature type="domain" description="DDE Tnp4" evidence="3">
    <location>
        <begin position="6"/>
        <end position="90"/>
    </location>
</feature>
<gene>
    <name evidence="4" type="ORF">P43SY_010344</name>
</gene>
<dbReference type="EMBL" id="JAKCXM010001318">
    <property type="protein sequence ID" value="KAJ0391089.1"/>
    <property type="molecule type" value="Genomic_DNA"/>
</dbReference>
<evidence type="ECO:0000256" key="2">
    <source>
        <dbReference type="ARBA" id="ARBA00022723"/>
    </source>
</evidence>
<sequence>MEQEPCFTGKVIYGDGGYGVSDFVCAPYHGANPTVYQLALNTLMSTKRLTVEWLFKDVKTQWSHVNWHIKMQARKTRAGLKFSTAMLLTNIHTCLYGSQTARYFNCPPPSLEEYLSG</sequence>
<accession>A0AAD5Q5C4</accession>
<protein>
    <recommendedName>
        <fullName evidence="3">DDE Tnp4 domain-containing protein</fullName>
    </recommendedName>
</protein>
<reference evidence="4" key="1">
    <citation type="submission" date="2021-12" db="EMBL/GenBank/DDBJ databases">
        <title>Prjna785345.</title>
        <authorList>
            <person name="Rujirawat T."/>
            <person name="Krajaejun T."/>
        </authorList>
    </citation>
    <scope>NUCLEOTIDE SEQUENCE</scope>
    <source>
        <strain evidence="4">Pi057C3</strain>
    </source>
</reference>
<proteinExistence type="predicted"/>
<comment type="caution">
    <text evidence="4">The sequence shown here is derived from an EMBL/GenBank/DDBJ whole genome shotgun (WGS) entry which is preliminary data.</text>
</comment>
<dbReference type="AlphaFoldDB" id="A0AAD5Q5C4"/>
<keyword evidence="2" id="KW-0479">Metal-binding</keyword>